<feature type="region of interest" description="Disordered" evidence="1">
    <location>
        <begin position="1"/>
        <end position="23"/>
    </location>
</feature>
<accession>A0AAV5R555</accession>
<feature type="region of interest" description="Disordered" evidence="1">
    <location>
        <begin position="210"/>
        <end position="235"/>
    </location>
</feature>
<dbReference type="Pfam" id="PF17234">
    <property type="entry name" value="MPM1"/>
    <property type="match status" value="1"/>
</dbReference>
<dbReference type="AlphaFoldDB" id="A0AAV5R555"/>
<sequence length="278" mass="30751">MGLFDSSSNSSSDKKINSVTVGTDSPFDNDSDLDILGIGPVGSNITGTLLNTLSRTNDMALSALDMLRGLQNDVGDVLSPLTLGISRVNKYPNEIISTGIPPPEIYEECKHADGLAVWDQRANWHCLFPKSKIPYDYGTGENNAFGVNKNDSGLSREDIENDVDHKYGIYFKSLEELLGWQASMRRAVAEQNRRRWNKWQSNELSKWTGGLNKFDNDDNSDENNDGKSVVGQSSETRVITLDNGDVETTTYRVKTYSDGTKKEWKNVSVVGPDGTPKN</sequence>
<protein>
    <recommendedName>
        <fullName evidence="4">Mitochondrial peculiar membrane protein 1</fullName>
    </recommendedName>
</protein>
<evidence type="ECO:0000313" key="2">
    <source>
        <dbReference type="EMBL" id="GMM46401.1"/>
    </source>
</evidence>
<evidence type="ECO:0008006" key="4">
    <source>
        <dbReference type="Google" id="ProtNLM"/>
    </source>
</evidence>
<dbReference type="Proteomes" id="UP001378960">
    <property type="component" value="Unassembled WGS sequence"/>
</dbReference>
<reference evidence="2 3" key="1">
    <citation type="journal article" date="2023" name="Elife">
        <title>Identification of key yeast species and microbe-microbe interactions impacting larval growth of Drosophila in the wild.</title>
        <authorList>
            <person name="Mure A."/>
            <person name="Sugiura Y."/>
            <person name="Maeda R."/>
            <person name="Honda K."/>
            <person name="Sakurai N."/>
            <person name="Takahashi Y."/>
            <person name="Watada M."/>
            <person name="Katoh T."/>
            <person name="Gotoh A."/>
            <person name="Gotoh Y."/>
            <person name="Taniguchi I."/>
            <person name="Nakamura K."/>
            <person name="Hayashi T."/>
            <person name="Katayama T."/>
            <person name="Uemura T."/>
            <person name="Hattori Y."/>
        </authorList>
    </citation>
    <scope>NUCLEOTIDE SEQUENCE [LARGE SCALE GENOMIC DNA]</scope>
    <source>
        <strain evidence="2 3">PK-24</strain>
    </source>
</reference>
<dbReference type="EMBL" id="BTGB01000003">
    <property type="protein sequence ID" value="GMM46401.1"/>
    <property type="molecule type" value="Genomic_DNA"/>
</dbReference>
<dbReference type="InterPro" id="IPR035187">
    <property type="entry name" value="Mpm1"/>
</dbReference>
<feature type="compositionally biased region" description="Low complexity" evidence="1">
    <location>
        <begin position="1"/>
        <end position="11"/>
    </location>
</feature>
<proteinExistence type="predicted"/>
<evidence type="ECO:0000313" key="3">
    <source>
        <dbReference type="Proteomes" id="UP001378960"/>
    </source>
</evidence>
<comment type="caution">
    <text evidence="2">The sequence shown here is derived from an EMBL/GenBank/DDBJ whole genome shotgun (WGS) entry which is preliminary data.</text>
</comment>
<gene>
    <name evidence="2" type="ORF">DAPK24_029760</name>
</gene>
<name>A0AAV5R555_PICKL</name>
<evidence type="ECO:0000256" key="1">
    <source>
        <dbReference type="SAM" id="MobiDB-lite"/>
    </source>
</evidence>
<organism evidence="2 3">
    <name type="scientific">Pichia kluyveri</name>
    <name type="common">Yeast</name>
    <dbReference type="NCBI Taxonomy" id="36015"/>
    <lineage>
        <taxon>Eukaryota</taxon>
        <taxon>Fungi</taxon>
        <taxon>Dikarya</taxon>
        <taxon>Ascomycota</taxon>
        <taxon>Saccharomycotina</taxon>
        <taxon>Pichiomycetes</taxon>
        <taxon>Pichiales</taxon>
        <taxon>Pichiaceae</taxon>
        <taxon>Pichia</taxon>
    </lineage>
</organism>
<keyword evidence="3" id="KW-1185">Reference proteome</keyword>